<dbReference type="PROSITE" id="PS50817">
    <property type="entry name" value="INTEIN_N_TER"/>
    <property type="match status" value="1"/>
</dbReference>
<evidence type="ECO:0000313" key="4">
    <source>
        <dbReference type="EMBL" id="SMF22541.1"/>
    </source>
</evidence>
<reference evidence="5" key="1">
    <citation type="submission" date="2017-04" db="EMBL/GenBank/DDBJ databases">
        <authorList>
            <person name="Varghese N."/>
            <person name="Submissions S."/>
        </authorList>
    </citation>
    <scope>NUCLEOTIDE SEQUENCE [LARGE SCALE GENOMIC DNA]</scope>
    <source>
        <strain evidence="5">RKEM611</strain>
    </source>
</reference>
<gene>
    <name evidence="4" type="ORF">SAMN06296036_107206</name>
</gene>
<name>A0A1Y6BQZ2_9BACT</name>
<dbReference type="CDD" id="cd00081">
    <property type="entry name" value="Hint"/>
    <property type="match status" value="1"/>
</dbReference>
<dbReference type="SMART" id="SM00306">
    <property type="entry name" value="HintN"/>
    <property type="match status" value="1"/>
</dbReference>
<dbReference type="SUPFAM" id="SSF51294">
    <property type="entry name" value="Hedgehog/intein (Hint) domain"/>
    <property type="match status" value="1"/>
</dbReference>
<feature type="transmembrane region" description="Helical" evidence="2">
    <location>
        <begin position="15"/>
        <end position="39"/>
    </location>
</feature>
<keyword evidence="2" id="KW-1133">Transmembrane helix</keyword>
<dbReference type="OrthoDB" id="582519at2"/>
<evidence type="ECO:0000256" key="1">
    <source>
        <dbReference type="SAM" id="MobiDB-lite"/>
    </source>
</evidence>
<feature type="region of interest" description="Disordered" evidence="1">
    <location>
        <begin position="536"/>
        <end position="556"/>
    </location>
</feature>
<protein>
    <submittedName>
        <fullName evidence="4">Intein N-terminal splicing region</fullName>
    </submittedName>
</protein>
<dbReference type="InterPro" id="IPR006141">
    <property type="entry name" value="Intein_N"/>
</dbReference>
<sequence>MRHKNIWSLRGESGAAPLVMALVVAGGIVGGVKIANFVAEQSLKSQKRTVSKFYLQMANEAALALTSQLAGNSIIVPNKAGSGFEKNKDLDTKTGSRVRGGGTHKNWELKGNTLQITNCLKPDITNSDVFVDRDNTDILKNESSNCIQGFDITTTVEVVAKLDTPDVNNVIGKNSTESYFQVKATTEHPEDSSIKLARDARIRHNDPSRLCSSENGEICNVDHCRFMKPLRNTDGNVMYKANGKMHLMPNPEYAESMTLSVNVANYTVKKMHENDPTDDPEDLQKFLDEAYKDGRKNPFKKPQGVKGKMVKEDLVQTNSDGEVTLNIGHVDNNMVEFEGFLFDNQRKGANAFAWPPGESYEMIRDRLKDGCKRTLGTSEPDFCSRISFPYETQEYHYSQYKNCSYYGPDRIPRRNDIDGRISLDAGLDDYEKRASLVSYSDWKPTASTNEGMRVIKDNRTKWVDQDCHSDFTDSKKSEVDNNVCHDFSGIREGVVEVEEIRSETVALENTCKKYDNEQACKQEANCQWLEAISKSKNDDDDDKNKDKSNQGSLSGECTMVKSTSNVFQRRVRSYEWKTECEYKDAPANAGTKNDLTVCFYLEYFDIMDRNNCRRETSSRICRNNNGCFIAGTEIKMADGRIKNIEDLKEGEFVYNPSTQAPAEVESVIVGNQKRELYKIFYSDRSVTATYNHPFATSAGFKDAIELKVGDYIITESLDEVKIQKIERLPIESGRLVWNLKLKQTSGSQTVSLDQHTFVANGLATGDFFIQGASRKKLKELSKAEAESQDFIRFLQNKGMLK</sequence>
<evidence type="ECO:0000313" key="5">
    <source>
        <dbReference type="Proteomes" id="UP000192907"/>
    </source>
</evidence>
<dbReference type="Proteomes" id="UP000192907">
    <property type="component" value="Unassembled WGS sequence"/>
</dbReference>
<keyword evidence="2" id="KW-0812">Transmembrane</keyword>
<keyword evidence="5" id="KW-1185">Reference proteome</keyword>
<organism evidence="4 5">
    <name type="scientific">Pseudobacteriovorax antillogorgiicola</name>
    <dbReference type="NCBI Taxonomy" id="1513793"/>
    <lineage>
        <taxon>Bacteria</taxon>
        <taxon>Pseudomonadati</taxon>
        <taxon>Bdellovibrionota</taxon>
        <taxon>Oligoflexia</taxon>
        <taxon>Oligoflexales</taxon>
        <taxon>Pseudobacteriovoracaceae</taxon>
        <taxon>Pseudobacteriovorax</taxon>
    </lineage>
</organism>
<keyword evidence="2" id="KW-0472">Membrane</keyword>
<dbReference type="InterPro" id="IPR036844">
    <property type="entry name" value="Hint_dom_sf"/>
</dbReference>
<evidence type="ECO:0000256" key="2">
    <source>
        <dbReference type="SAM" id="Phobius"/>
    </source>
</evidence>
<dbReference type="RefSeq" id="WP_132318267.1">
    <property type="nucleotide sequence ID" value="NZ_FWZT01000007.1"/>
</dbReference>
<dbReference type="AlphaFoldDB" id="A0A1Y6BQZ2"/>
<dbReference type="EMBL" id="FWZT01000007">
    <property type="protein sequence ID" value="SMF22541.1"/>
    <property type="molecule type" value="Genomic_DNA"/>
</dbReference>
<feature type="domain" description="Hint" evidence="3">
    <location>
        <begin position="625"/>
        <end position="716"/>
    </location>
</feature>
<proteinExistence type="predicted"/>
<dbReference type="InterPro" id="IPR003587">
    <property type="entry name" value="Hint_dom_N"/>
</dbReference>
<evidence type="ECO:0000259" key="3">
    <source>
        <dbReference type="SMART" id="SM00306"/>
    </source>
</evidence>
<dbReference type="Gene3D" id="2.170.16.10">
    <property type="entry name" value="Hedgehog/Intein (Hint) domain"/>
    <property type="match status" value="1"/>
</dbReference>
<feature type="compositionally biased region" description="Basic and acidic residues" evidence="1">
    <location>
        <begin position="536"/>
        <end position="548"/>
    </location>
</feature>
<dbReference type="GO" id="GO:0016539">
    <property type="term" value="P:intein-mediated protein splicing"/>
    <property type="evidence" value="ECO:0007669"/>
    <property type="project" value="InterPro"/>
</dbReference>
<dbReference type="STRING" id="1513793.SAMN06296036_107206"/>
<accession>A0A1Y6BQZ2</accession>